<keyword evidence="2" id="KW-0472">Membrane</keyword>
<dbReference type="InterPro" id="IPR052529">
    <property type="entry name" value="Bact_Transport_Assoc"/>
</dbReference>
<dbReference type="Proteomes" id="UP000664209">
    <property type="component" value="Unassembled WGS sequence"/>
</dbReference>
<feature type="compositionally biased region" description="Pro residues" evidence="1">
    <location>
        <begin position="50"/>
        <end position="63"/>
    </location>
</feature>
<evidence type="ECO:0000259" key="3">
    <source>
        <dbReference type="Pfam" id="PF04235"/>
    </source>
</evidence>
<feature type="domain" description="DUF418" evidence="3">
    <location>
        <begin position="289"/>
        <end position="407"/>
    </location>
</feature>
<feature type="region of interest" description="Disordered" evidence="1">
    <location>
        <begin position="1"/>
        <end position="65"/>
    </location>
</feature>
<keyword evidence="6" id="KW-1185">Reference proteome</keyword>
<feature type="transmembrane region" description="Helical" evidence="2">
    <location>
        <begin position="135"/>
        <end position="153"/>
    </location>
</feature>
<keyword evidence="2" id="KW-1133">Transmembrane helix</keyword>
<feature type="transmembrane region" description="Helical" evidence="2">
    <location>
        <begin position="260"/>
        <end position="284"/>
    </location>
</feature>
<comment type="caution">
    <text evidence="5">The sequence shown here is derived from an EMBL/GenBank/DDBJ whole genome shotgun (WGS) entry which is preliminary data.</text>
</comment>
<keyword evidence="2" id="KW-0812">Transmembrane</keyword>
<feature type="transmembrane region" description="Helical" evidence="2">
    <location>
        <begin position="182"/>
        <end position="201"/>
    </location>
</feature>
<feature type="transmembrane region" description="Helical" evidence="2">
    <location>
        <begin position="100"/>
        <end position="123"/>
    </location>
</feature>
<feature type="domain" description="Heparan-alpha-glucosaminide N-acetyltransferase catalytic" evidence="4">
    <location>
        <begin position="68"/>
        <end position="254"/>
    </location>
</feature>
<feature type="transmembrane region" description="Helical" evidence="2">
    <location>
        <begin position="230"/>
        <end position="248"/>
    </location>
</feature>
<dbReference type="EMBL" id="JAGEMK010000003">
    <property type="protein sequence ID" value="MBO1751931.1"/>
    <property type="molecule type" value="Genomic_DNA"/>
</dbReference>
<reference evidence="5" key="1">
    <citation type="submission" date="2021-03" db="EMBL/GenBank/DDBJ databases">
        <title>Actinotalea soli sp. nov., isolated from soil.</title>
        <authorList>
            <person name="Ping W."/>
            <person name="Zhang J."/>
        </authorList>
    </citation>
    <scope>NUCLEOTIDE SEQUENCE</scope>
    <source>
        <strain evidence="5">BY-33</strain>
    </source>
</reference>
<dbReference type="AlphaFoldDB" id="A0A939RW86"/>
<feature type="transmembrane region" description="Helical" evidence="2">
    <location>
        <begin position="159"/>
        <end position="175"/>
    </location>
</feature>
<feature type="transmembrane region" description="Helical" evidence="2">
    <location>
        <begin position="304"/>
        <end position="326"/>
    </location>
</feature>
<protein>
    <submittedName>
        <fullName evidence="5">DUF418 domain-containing protein</fullName>
    </submittedName>
</protein>
<evidence type="ECO:0000259" key="4">
    <source>
        <dbReference type="Pfam" id="PF07786"/>
    </source>
</evidence>
<gene>
    <name evidence="5" type="ORF">J4G33_08960</name>
</gene>
<dbReference type="InterPro" id="IPR007349">
    <property type="entry name" value="DUF418"/>
</dbReference>
<proteinExistence type="predicted"/>
<sequence length="415" mass="43197">MRHAGLGTAAGSGSHLPGRAPRAVAHPAATRAPGHPPVLPTPRTAAARPRPAPVEPPADPAVPRPSTRLVGIDVARAAAVIGMLLVNSGPKELEGPATTAWALAHGRASLLFVLLAGVGMTFLTRRRRGRALAGLLLWRAALLLVLGVLLGMLDHRAQVILPTYAVLFVVALGLVHLRSRWLALLSASLALLGPLAILVVLQATGREYVRDDAAAAPDLLETLDRLVLTGPYPLVTWAAPFVLGLALGRLDLGATRVQRALVLGGAGGALASIGLSELLVAGVGMPTSPAGFDHLVVMTAHSQMPLWLVGGTAAGVAVLGLCLLAARRPASWLWPLVATGQVALTLYAAHLVVLHLVPERPHLDAFGFEVPLAVVMTSGAVLLAVLWARLRQDAGPGPVGPLERLMRPPWEHRPA</sequence>
<evidence type="ECO:0000256" key="1">
    <source>
        <dbReference type="SAM" id="MobiDB-lite"/>
    </source>
</evidence>
<dbReference type="PANTHER" id="PTHR30590:SF3">
    <property type="entry name" value="HYPOTHETICAL MEMBRANE SPANNING PROTEIN"/>
    <property type="match status" value="1"/>
</dbReference>
<feature type="transmembrane region" description="Helical" evidence="2">
    <location>
        <begin position="333"/>
        <end position="358"/>
    </location>
</feature>
<dbReference type="Pfam" id="PF07786">
    <property type="entry name" value="HGSNAT_cat"/>
    <property type="match status" value="1"/>
</dbReference>
<name>A0A939RW86_9CELL</name>
<dbReference type="PANTHER" id="PTHR30590">
    <property type="entry name" value="INNER MEMBRANE PROTEIN"/>
    <property type="match status" value="1"/>
</dbReference>
<accession>A0A939RW86</accession>
<evidence type="ECO:0000313" key="5">
    <source>
        <dbReference type="EMBL" id="MBO1751931.1"/>
    </source>
</evidence>
<feature type="transmembrane region" description="Helical" evidence="2">
    <location>
        <begin position="370"/>
        <end position="388"/>
    </location>
</feature>
<organism evidence="5 6">
    <name type="scientific">Actinotalea soli</name>
    <dbReference type="NCBI Taxonomy" id="2819234"/>
    <lineage>
        <taxon>Bacteria</taxon>
        <taxon>Bacillati</taxon>
        <taxon>Actinomycetota</taxon>
        <taxon>Actinomycetes</taxon>
        <taxon>Micrococcales</taxon>
        <taxon>Cellulomonadaceae</taxon>
        <taxon>Actinotalea</taxon>
    </lineage>
</organism>
<dbReference type="InterPro" id="IPR012429">
    <property type="entry name" value="HGSNAT_cat"/>
</dbReference>
<dbReference type="RefSeq" id="WP_208055574.1">
    <property type="nucleotide sequence ID" value="NZ_JAGEMK010000003.1"/>
</dbReference>
<dbReference type="Pfam" id="PF04235">
    <property type="entry name" value="DUF418"/>
    <property type="match status" value="1"/>
</dbReference>
<evidence type="ECO:0000313" key="6">
    <source>
        <dbReference type="Proteomes" id="UP000664209"/>
    </source>
</evidence>
<evidence type="ECO:0000256" key="2">
    <source>
        <dbReference type="SAM" id="Phobius"/>
    </source>
</evidence>